<keyword evidence="4" id="KW-1185">Reference proteome</keyword>
<keyword evidence="3" id="KW-0808">Transferase</keyword>
<evidence type="ECO:0000259" key="2">
    <source>
        <dbReference type="Pfam" id="PF18096"/>
    </source>
</evidence>
<dbReference type="CDD" id="cd02440">
    <property type="entry name" value="AdoMet_MTases"/>
    <property type="match status" value="1"/>
</dbReference>
<reference evidence="3 4" key="1">
    <citation type="submission" date="2019-03" db="EMBL/GenBank/DDBJ databases">
        <title>Sequencing the genomes of 1000 actinobacteria strains.</title>
        <authorList>
            <person name="Klenk H.-P."/>
        </authorList>
    </citation>
    <scope>NUCLEOTIDE SEQUENCE [LARGE SCALE GENOMIC DNA]</scope>
    <source>
        <strain evidence="3 4">DSM 44969</strain>
    </source>
</reference>
<keyword evidence="3" id="KW-0489">Methyltransferase</keyword>
<dbReference type="Gene3D" id="3.40.50.150">
    <property type="entry name" value="Vaccinia Virus protein VP39"/>
    <property type="match status" value="1"/>
</dbReference>
<sequence>MMDRYEALRTPQGRALLDELVARSAEPALRLGTELRTRYPADLVVDALGQAELRGRAAAKFSRAADLFLTRDGLEQASSEAVARHRAGRFPAGAPLVDLCCGIGGDLVALGADHPVLGVDRDPVHLWMAARNAEAYRVDVRTLESDVRDAPLDGASGVFVDPARRGERGRMATGESEPPLDWCLALAGRVGAVGIKAAPGIAHDVVPDGWEIEFLSLGRDIKEAVLWSPALAGPRVRASVLPPTGPAPVAPDAHTLTGDPDPPEGDPDVRVVDPGGYLLDPNPAVTRAGLVSELARRTGTSKIDPRIAFLTGDAPVATPFARTLQVIDSAPWDQKRLPARLRALDVGSVDVRRRGLAGDVDALVRKLRLTGSRRATVVMTRVRDTPWGLVCVEPEITPAGSG</sequence>
<dbReference type="InterPro" id="IPR041497">
    <property type="entry name" value="Thump-like"/>
</dbReference>
<proteinExistence type="predicted"/>
<organism evidence="3 4">
    <name type="scientific">Pseudonocardia endophytica</name>
    <dbReference type="NCBI Taxonomy" id="401976"/>
    <lineage>
        <taxon>Bacteria</taxon>
        <taxon>Bacillati</taxon>
        <taxon>Actinomycetota</taxon>
        <taxon>Actinomycetes</taxon>
        <taxon>Pseudonocardiales</taxon>
        <taxon>Pseudonocardiaceae</taxon>
        <taxon>Pseudonocardia</taxon>
    </lineage>
</organism>
<dbReference type="SUPFAM" id="SSF53335">
    <property type="entry name" value="S-adenosyl-L-methionine-dependent methyltransferases"/>
    <property type="match status" value="1"/>
</dbReference>
<dbReference type="PANTHER" id="PTHR14741">
    <property type="entry name" value="S-ADENOSYLMETHIONINE-DEPENDENT METHYLTRANSFERASE RELATED"/>
    <property type="match status" value="1"/>
</dbReference>
<dbReference type="Proteomes" id="UP000295560">
    <property type="component" value="Unassembled WGS sequence"/>
</dbReference>
<dbReference type="GO" id="GO:0036261">
    <property type="term" value="P:7-methylguanosine cap hypermethylation"/>
    <property type="evidence" value="ECO:0007669"/>
    <property type="project" value="InterPro"/>
</dbReference>
<dbReference type="PANTHER" id="PTHR14741:SF32">
    <property type="entry name" value="TRIMETHYLGUANOSINE SYNTHASE"/>
    <property type="match status" value="1"/>
</dbReference>
<feature type="region of interest" description="Disordered" evidence="1">
    <location>
        <begin position="242"/>
        <end position="266"/>
    </location>
</feature>
<dbReference type="InterPro" id="IPR019012">
    <property type="entry name" value="RNA_cap_Gua-N2-MeTrfase"/>
</dbReference>
<feature type="domain" description="THUMP-like" evidence="2">
    <location>
        <begin position="321"/>
        <end position="391"/>
    </location>
</feature>
<dbReference type="Pfam" id="PF09445">
    <property type="entry name" value="Methyltransf_15"/>
    <property type="match status" value="1"/>
</dbReference>
<evidence type="ECO:0000313" key="4">
    <source>
        <dbReference type="Proteomes" id="UP000295560"/>
    </source>
</evidence>
<name>A0A4R1HVW1_PSEEN</name>
<gene>
    <name evidence="3" type="ORF">EV378_2729</name>
</gene>
<dbReference type="InterPro" id="IPR029063">
    <property type="entry name" value="SAM-dependent_MTases_sf"/>
</dbReference>
<protein>
    <submittedName>
        <fullName evidence="3">RNA cap guanine-N2 methyltransferase</fullName>
    </submittedName>
</protein>
<accession>A0A4R1HVW1</accession>
<dbReference type="Pfam" id="PF18096">
    <property type="entry name" value="Thump_like"/>
    <property type="match status" value="1"/>
</dbReference>
<comment type="caution">
    <text evidence="3">The sequence shown here is derived from an EMBL/GenBank/DDBJ whole genome shotgun (WGS) entry which is preliminary data.</text>
</comment>
<dbReference type="EMBL" id="SMFZ01000001">
    <property type="protein sequence ID" value="TCK26884.1"/>
    <property type="molecule type" value="Genomic_DNA"/>
</dbReference>
<dbReference type="GO" id="GO:0008168">
    <property type="term" value="F:methyltransferase activity"/>
    <property type="evidence" value="ECO:0007669"/>
    <property type="project" value="UniProtKB-KW"/>
</dbReference>
<evidence type="ECO:0000313" key="3">
    <source>
        <dbReference type="EMBL" id="TCK26884.1"/>
    </source>
</evidence>
<dbReference type="AlphaFoldDB" id="A0A4R1HVW1"/>
<evidence type="ECO:0000256" key="1">
    <source>
        <dbReference type="SAM" id="MobiDB-lite"/>
    </source>
</evidence>